<dbReference type="Gene3D" id="3.40.50.1110">
    <property type="entry name" value="SGNH hydrolase"/>
    <property type="match status" value="1"/>
</dbReference>
<comment type="caution">
    <text evidence="1">The sequence shown here is derived from an EMBL/GenBank/DDBJ whole genome shotgun (WGS) entry which is preliminary data.</text>
</comment>
<dbReference type="GeneID" id="82846552"/>
<dbReference type="STRING" id="1423758.FC41_GL001291"/>
<name>I7KGI0_9LACO</name>
<evidence type="ECO:0000313" key="1">
    <source>
        <dbReference type="EMBL" id="CCI81275.1"/>
    </source>
</evidence>
<dbReference type="RefSeq" id="WP_008469966.1">
    <property type="nucleotide sequence ID" value="NZ_AYZP01000003.1"/>
</dbReference>
<organism evidence="1 2">
    <name type="scientific">Lactobacillus hominis DSM 23910 = CRBIP 24.179</name>
    <dbReference type="NCBI Taxonomy" id="1423758"/>
    <lineage>
        <taxon>Bacteria</taxon>
        <taxon>Bacillati</taxon>
        <taxon>Bacillota</taxon>
        <taxon>Bacilli</taxon>
        <taxon>Lactobacillales</taxon>
        <taxon>Lactobacillaceae</taxon>
        <taxon>Lactobacillus</taxon>
    </lineage>
</organism>
<dbReference type="AlphaFoldDB" id="I7KGI0"/>
<keyword evidence="2" id="KW-1185">Reference proteome</keyword>
<dbReference type="PATRIC" id="fig|1423758.3.peg.1305"/>
<dbReference type="OrthoDB" id="9795554at2"/>
<reference evidence="1 2" key="1">
    <citation type="submission" date="2012-06" db="EMBL/GenBank/DDBJ databases">
        <title>Draft Genome Sequence of Lactobacillus hominis Strain CRBIP 24.179T, isolated from human intestine.</title>
        <authorList>
            <person name="Cousin S."/>
            <person name="Ma L."/>
            <person name="Bizet C."/>
            <person name="Loux V."/>
            <person name="Bouchier C."/>
            <person name="Clermont D."/>
            <person name="Creno S."/>
        </authorList>
    </citation>
    <scope>NUCLEOTIDE SEQUENCE [LARGE SCALE GENOMIC DNA]</scope>
    <source>
        <strain evidence="2">CRBIP 24.179T</strain>
    </source>
</reference>
<proteinExistence type="predicted"/>
<dbReference type="SUPFAM" id="SSF52266">
    <property type="entry name" value="SGNH hydrolase"/>
    <property type="match status" value="1"/>
</dbReference>
<dbReference type="InterPro" id="IPR036514">
    <property type="entry name" value="SGNH_hydro_sf"/>
</dbReference>
<dbReference type="EMBL" id="CAKE01000002">
    <property type="protein sequence ID" value="CCI81275.1"/>
    <property type="molecule type" value="Genomic_DNA"/>
</dbReference>
<accession>I7KGI0</accession>
<dbReference type="eggNOG" id="COG3250">
    <property type="taxonomic scope" value="Bacteria"/>
</dbReference>
<gene>
    <name evidence="1" type="ORF">BN55_06860</name>
</gene>
<protein>
    <submittedName>
        <fullName evidence="1">Sialic acid-specific 9-O-acetylesterase</fullName>
    </submittedName>
</protein>
<sequence>MPVKIIQLPGYSDYPKDSAALIRQVQLKISLQIPNTDLVSFVDGGEEHNIHPTHKKKMGLRLGRIISGGDYAGTPFVKKLSYTHGELKIEITRCEELNLCGKAVLKLKFKPGTKELEIKNDNLKKNCLYISLKTKDLLQVSYGYQNYPQDIGLYNELGYPLSPFKIDI</sequence>
<dbReference type="Proteomes" id="UP000009320">
    <property type="component" value="Unassembled WGS sequence"/>
</dbReference>
<evidence type="ECO:0000313" key="2">
    <source>
        <dbReference type="Proteomes" id="UP000009320"/>
    </source>
</evidence>